<sequence length="164" mass="17699">MMAKPGSTVPQRIRESTRFYPYFKIGGFELTGPLVETVPSRYSHRRAAAVGCLSEQVGVKLSSSIDRSRARSCAHAAGPAGFESRLSLPWRSEIKRSDGDGFMSSLQLRDPKLRRGIYGSSELRSVSGSLRSFVSDSSSSCGPNGVFVLVCADRGSETNLAVGF</sequence>
<name>A0A8K0HNP6_9ROSA</name>
<reference evidence="1" key="1">
    <citation type="submission" date="2020-03" db="EMBL/GenBank/DDBJ databases">
        <title>A high-quality chromosome-level genome assembly of a woody plant with both climbing and erect habits, Rhamnella rubrinervis.</title>
        <authorList>
            <person name="Lu Z."/>
            <person name="Yang Y."/>
            <person name="Zhu X."/>
            <person name="Sun Y."/>
        </authorList>
    </citation>
    <scope>NUCLEOTIDE SEQUENCE</scope>
    <source>
        <strain evidence="1">BYM</strain>
        <tissue evidence="1">Leaf</tissue>
    </source>
</reference>
<gene>
    <name evidence="1" type="ORF">FNV43_RR00457</name>
</gene>
<dbReference type="AlphaFoldDB" id="A0A8K0HNP6"/>
<organism evidence="1 2">
    <name type="scientific">Rhamnella rubrinervis</name>
    <dbReference type="NCBI Taxonomy" id="2594499"/>
    <lineage>
        <taxon>Eukaryota</taxon>
        <taxon>Viridiplantae</taxon>
        <taxon>Streptophyta</taxon>
        <taxon>Embryophyta</taxon>
        <taxon>Tracheophyta</taxon>
        <taxon>Spermatophyta</taxon>
        <taxon>Magnoliopsida</taxon>
        <taxon>eudicotyledons</taxon>
        <taxon>Gunneridae</taxon>
        <taxon>Pentapetalae</taxon>
        <taxon>rosids</taxon>
        <taxon>fabids</taxon>
        <taxon>Rosales</taxon>
        <taxon>Rhamnaceae</taxon>
        <taxon>rhamnoid group</taxon>
        <taxon>Rhamneae</taxon>
        <taxon>Rhamnella</taxon>
    </lineage>
</organism>
<dbReference type="OrthoDB" id="1110277at2759"/>
<evidence type="ECO:0000313" key="2">
    <source>
        <dbReference type="Proteomes" id="UP000796880"/>
    </source>
</evidence>
<accession>A0A8K0HNP6</accession>
<dbReference type="Proteomes" id="UP000796880">
    <property type="component" value="Unassembled WGS sequence"/>
</dbReference>
<evidence type="ECO:0000313" key="1">
    <source>
        <dbReference type="EMBL" id="KAF3455815.1"/>
    </source>
</evidence>
<comment type="caution">
    <text evidence="1">The sequence shown here is derived from an EMBL/GenBank/DDBJ whole genome shotgun (WGS) entry which is preliminary data.</text>
</comment>
<proteinExistence type="predicted"/>
<keyword evidence="2" id="KW-1185">Reference proteome</keyword>
<dbReference type="EMBL" id="VOIH02000001">
    <property type="protein sequence ID" value="KAF3455815.1"/>
    <property type="molecule type" value="Genomic_DNA"/>
</dbReference>
<protein>
    <submittedName>
        <fullName evidence="1">Uncharacterized protein</fullName>
    </submittedName>
</protein>